<gene>
    <name evidence="4" type="ORF">ACFFGS_09240</name>
</gene>
<dbReference type="Proteomes" id="UP001589855">
    <property type="component" value="Unassembled WGS sequence"/>
</dbReference>
<dbReference type="Pfam" id="PF06030">
    <property type="entry name" value="WxLIP_PGBD"/>
    <property type="match status" value="1"/>
</dbReference>
<reference evidence="4 5" key="1">
    <citation type="submission" date="2024-09" db="EMBL/GenBank/DDBJ databases">
        <authorList>
            <person name="Sun Q."/>
            <person name="Mori K."/>
        </authorList>
    </citation>
    <scope>NUCLEOTIDE SEQUENCE [LARGE SCALE GENOMIC DNA]</scope>
    <source>
        <strain evidence="4 5">TBRC 4575</strain>
    </source>
</reference>
<dbReference type="InterPro" id="IPR021759">
    <property type="entry name" value="WxLIP_HBD"/>
</dbReference>
<evidence type="ECO:0000259" key="3">
    <source>
        <dbReference type="Pfam" id="PF11797"/>
    </source>
</evidence>
<organism evidence="4 5">
    <name type="scientific">Lactiplantibacillus plajomi</name>
    <dbReference type="NCBI Taxonomy" id="1457217"/>
    <lineage>
        <taxon>Bacteria</taxon>
        <taxon>Bacillati</taxon>
        <taxon>Bacillota</taxon>
        <taxon>Bacilli</taxon>
        <taxon>Lactobacillales</taxon>
        <taxon>Lactobacillaceae</taxon>
        <taxon>Lactiplantibacillus</taxon>
    </lineage>
</organism>
<feature type="domain" description="WxL Interacting Protein peptidoglycan binding" evidence="2">
    <location>
        <begin position="42"/>
        <end position="162"/>
    </location>
</feature>
<keyword evidence="1" id="KW-0812">Transmembrane</keyword>
<name>A0ABV6K4A2_9LACO</name>
<evidence type="ECO:0000256" key="1">
    <source>
        <dbReference type="SAM" id="Phobius"/>
    </source>
</evidence>
<keyword evidence="1" id="KW-1133">Transmembrane helix</keyword>
<feature type="domain" description="WxL Interacting Protein host binding" evidence="3">
    <location>
        <begin position="175"/>
        <end position="309"/>
    </location>
</feature>
<comment type="caution">
    <text evidence="4">The sequence shown here is derived from an EMBL/GenBank/DDBJ whole genome shotgun (WGS) entry which is preliminary data.</text>
</comment>
<dbReference type="EMBL" id="JBHLUK010000069">
    <property type="protein sequence ID" value="MFC0424300.1"/>
    <property type="molecule type" value="Genomic_DNA"/>
</dbReference>
<keyword evidence="5" id="KW-1185">Reference proteome</keyword>
<keyword evidence="1" id="KW-0472">Membrane</keyword>
<feature type="transmembrane region" description="Helical" evidence="1">
    <location>
        <begin position="320"/>
        <end position="341"/>
    </location>
</feature>
<sequence length="358" mass="39731">MLKNDWWKSGMGLLTVIGMVIFGGLRGQAASNQMPANGTVGFSVAAQLPKNQRNANHSFFDLTMRMGQTQRLQVTIRNSTNRDIRVTSAIHTASTNPNGIIEYAQNPDHYDSSLKYRFGELTKLVGPSEVTVPANGSKVVSADVKLPAGEFQGVLLGGWYFQLVDQKATGVVKGATNVTSKYSYVIGMRYTVGQVPSPELKLANVEPEMLNGHHGIFPHIRNVQPAMLMGVDVQTQITRKRDGKVVRSAHKTDVQFAPNSEFRYPLLAGHTPLSAGNYHLHMVAKNLAHRWVFDRDFSINWQTAQHYNHATVDTLPKSPWWLLGVGAAGMLAAILSVWLFVAWRNKRRQPEDEVVTDE</sequence>
<evidence type="ECO:0000313" key="4">
    <source>
        <dbReference type="EMBL" id="MFC0424300.1"/>
    </source>
</evidence>
<evidence type="ECO:0000259" key="2">
    <source>
        <dbReference type="Pfam" id="PF06030"/>
    </source>
</evidence>
<protein>
    <submittedName>
        <fullName evidence="4">DUF916 and DUF3324 domain-containing protein</fullName>
    </submittedName>
</protein>
<dbReference type="RefSeq" id="WP_170178244.1">
    <property type="nucleotide sequence ID" value="NZ_BAABRM010000013.1"/>
</dbReference>
<proteinExistence type="predicted"/>
<dbReference type="InterPro" id="IPR010317">
    <property type="entry name" value="WxLIP_PGBD"/>
</dbReference>
<evidence type="ECO:0000313" key="5">
    <source>
        <dbReference type="Proteomes" id="UP001589855"/>
    </source>
</evidence>
<dbReference type="Pfam" id="PF11797">
    <property type="entry name" value="WxLIP_HBD"/>
    <property type="match status" value="1"/>
</dbReference>
<accession>A0ABV6K4A2</accession>